<organism evidence="1 2">
    <name type="scientific">Sulfobacillus benefaciens</name>
    <dbReference type="NCBI Taxonomy" id="453960"/>
    <lineage>
        <taxon>Bacteria</taxon>
        <taxon>Bacillati</taxon>
        <taxon>Bacillota</taxon>
        <taxon>Clostridia</taxon>
        <taxon>Eubacteriales</taxon>
        <taxon>Clostridiales Family XVII. Incertae Sedis</taxon>
        <taxon>Sulfobacillus</taxon>
    </lineage>
</organism>
<protein>
    <submittedName>
        <fullName evidence="1">Putative toxin-antitoxin system toxin component, PIN family</fullName>
    </submittedName>
</protein>
<proteinExistence type="predicted"/>
<dbReference type="AlphaFoldDB" id="A0A2T2WQH0"/>
<evidence type="ECO:0000313" key="1">
    <source>
        <dbReference type="EMBL" id="PSR24491.1"/>
    </source>
</evidence>
<comment type="caution">
    <text evidence="1">The sequence shown here is derived from an EMBL/GenBank/DDBJ whole genome shotgun (WGS) entry which is preliminary data.</text>
</comment>
<gene>
    <name evidence="1" type="ORF">C7B43_18885</name>
</gene>
<dbReference type="EMBL" id="PXYT01000076">
    <property type="protein sequence ID" value="PSR24491.1"/>
    <property type="molecule type" value="Genomic_DNA"/>
</dbReference>
<accession>A0A2T2WQH0</accession>
<reference evidence="1 2" key="1">
    <citation type="journal article" date="2014" name="BMC Genomics">
        <title>Comparison of environmental and isolate Sulfobacillus genomes reveals diverse carbon, sulfur, nitrogen, and hydrogen metabolisms.</title>
        <authorList>
            <person name="Justice N.B."/>
            <person name="Norman A."/>
            <person name="Brown C.T."/>
            <person name="Singh A."/>
            <person name="Thomas B.C."/>
            <person name="Banfield J.F."/>
        </authorList>
    </citation>
    <scope>NUCLEOTIDE SEQUENCE [LARGE SCALE GENOMIC DNA]</scope>
    <source>
        <strain evidence="1">AMDSBA1</strain>
    </source>
</reference>
<sequence>MRVLIDTNILISASLSRTGIPYQAYIKAVTDPYQGLVSDQNIDELRRVYNRKFPDKILALERFWTFPLTGVEVIIKLPPPTYPMKVSFGMCPATSFSAPRLKLKAQADILITGDKDILDSGIKKPKIMTASAFVNRE</sequence>
<dbReference type="Proteomes" id="UP000242699">
    <property type="component" value="Unassembled WGS sequence"/>
</dbReference>
<dbReference type="SUPFAM" id="SSF88723">
    <property type="entry name" value="PIN domain-like"/>
    <property type="match status" value="1"/>
</dbReference>
<name>A0A2T2WQH0_9FIRM</name>
<evidence type="ECO:0000313" key="2">
    <source>
        <dbReference type="Proteomes" id="UP000242699"/>
    </source>
</evidence>
<dbReference type="InterPro" id="IPR029060">
    <property type="entry name" value="PIN-like_dom_sf"/>
</dbReference>